<gene>
    <name evidence="8" type="primary">LOC115632322</name>
</gene>
<feature type="region of interest" description="Disordered" evidence="4">
    <location>
        <begin position="420"/>
        <end position="443"/>
    </location>
</feature>
<dbReference type="InterPro" id="IPR000210">
    <property type="entry name" value="BTB/POZ_dom"/>
</dbReference>
<evidence type="ECO:0000259" key="5">
    <source>
        <dbReference type="PROSITE" id="PS50097"/>
    </source>
</evidence>
<dbReference type="GO" id="GO:0006357">
    <property type="term" value="P:regulation of transcription by RNA polymerase II"/>
    <property type="evidence" value="ECO:0007669"/>
    <property type="project" value="TreeGrafter"/>
</dbReference>
<dbReference type="GO" id="GO:0048513">
    <property type="term" value="P:animal organ development"/>
    <property type="evidence" value="ECO:0007669"/>
    <property type="project" value="UniProtKB-ARBA"/>
</dbReference>
<dbReference type="Gene3D" id="3.30.710.10">
    <property type="entry name" value="Potassium Channel Kv1.1, Chain A"/>
    <property type="match status" value="1"/>
</dbReference>
<dbReference type="InterPro" id="IPR036236">
    <property type="entry name" value="Znf_C2H2_sf"/>
</dbReference>
<feature type="compositionally biased region" description="Low complexity" evidence="4">
    <location>
        <begin position="135"/>
        <end position="150"/>
    </location>
</feature>
<dbReference type="SMART" id="SM00225">
    <property type="entry name" value="BTB"/>
    <property type="match status" value="1"/>
</dbReference>
<dbReference type="GeneID" id="115632322"/>
<name>A0A6J2UDU2_DROLE</name>
<dbReference type="Pfam" id="PF00651">
    <property type="entry name" value="BTB"/>
    <property type="match status" value="1"/>
</dbReference>
<feature type="compositionally biased region" description="Low complexity" evidence="4">
    <location>
        <begin position="522"/>
        <end position="540"/>
    </location>
</feature>
<dbReference type="PANTHER" id="PTHR23110">
    <property type="entry name" value="BTB DOMAIN TRANSCRIPTION FACTOR"/>
    <property type="match status" value="1"/>
</dbReference>
<evidence type="ECO:0000259" key="6">
    <source>
        <dbReference type="PROSITE" id="PS50157"/>
    </source>
</evidence>
<feature type="region of interest" description="Disordered" evidence="4">
    <location>
        <begin position="510"/>
        <end position="540"/>
    </location>
</feature>
<dbReference type="AlphaFoldDB" id="A0A6J2UDU2"/>
<keyword evidence="3" id="KW-0863">Zinc-finger</keyword>
<feature type="domain" description="C2H2-type" evidence="6">
    <location>
        <begin position="489"/>
        <end position="516"/>
    </location>
</feature>
<dbReference type="OrthoDB" id="6077919at2759"/>
<feature type="region of interest" description="Disordered" evidence="4">
    <location>
        <begin position="604"/>
        <end position="624"/>
    </location>
</feature>
<dbReference type="FunFam" id="3.30.710.10:FF:000154">
    <property type="entry name" value="Uncharacterized protein, isoform A"/>
    <property type="match status" value="1"/>
</dbReference>
<reference evidence="8" key="1">
    <citation type="submission" date="2025-08" db="UniProtKB">
        <authorList>
            <consortium name="RefSeq"/>
        </authorList>
    </citation>
    <scope>IDENTIFICATION</scope>
    <source>
        <strain evidence="8">11010-0011.00</strain>
        <tissue evidence="8">Whole body</tissue>
    </source>
</reference>
<evidence type="ECO:0000313" key="7">
    <source>
        <dbReference type="Proteomes" id="UP000504634"/>
    </source>
</evidence>
<keyword evidence="3" id="KW-0479">Metal-binding</keyword>
<dbReference type="GO" id="GO:0048666">
    <property type="term" value="P:neuron development"/>
    <property type="evidence" value="ECO:0007669"/>
    <property type="project" value="UniProtKB-ARBA"/>
</dbReference>
<dbReference type="PROSITE" id="PS50157">
    <property type="entry name" value="ZINC_FINGER_C2H2_2"/>
    <property type="match status" value="1"/>
</dbReference>
<sequence>MAAENYHLKWDSHLSYLNTSIATLYKNEKFADVVLYSSYSNSSVNSDIPTVGISAHKFILSSCSQFFATMFETAPITSPNGVLYIVLPPDLSHRAIQILVQYMYSGEATVSNDILNEVLRGGEILKIRGLCRTSASSSSGSSNAQTATSSAHHHHGHGGHLHQRDANALYVSNGTRSGLPPPPPPPSSMSTQLPSDMYVNKSSSSNCSSTRYGLDHHHTTHQHHHQQQQFRGLGASVMPKDSPVIVKSPKIAAHAGLLSVASSSKLLPGGGGGSGGISVNKEVAIDPEDKCCYGPSQVEGLSTAPPVSTVTSTPMSICTEVGCNSCPLAAPSTDAEVSLRRREYGERIPDDHSLCDRDDVGLVYERRLRRESACERAHEYFGHDAPHYEHVAKSYIGDPTPSRLSTPPHPHNFLTIKQEPTDWSNNPPAATANSNNIGGVNEVDNEVPLSPKQPLDFKMSAVKLEANRASPQDEPEEHTLRDYNNFKLLVCEICQKSFEDTKTLVRHLGTHATEPSDRERNGSNMTSSSTGNNNSSSSTSNLALRALKTYVPKKRRRVSQQENNMDHVTLLCDLCSTSFETPAEWVRHMNSQHTEIELAMFNSKKDGEQKSNASSTSTASSSHLQQQAAAAAAVAAHKKYVSGNRQTLLLHKRSSTSGGGGGMGTSSNVSGAPASAGLNVSPGLATTSSHA</sequence>
<organism evidence="7 8">
    <name type="scientific">Drosophila lebanonensis</name>
    <name type="common">Fruit fly</name>
    <name type="synonym">Scaptodrosophila lebanonensis</name>
    <dbReference type="NCBI Taxonomy" id="7225"/>
    <lineage>
        <taxon>Eukaryota</taxon>
        <taxon>Metazoa</taxon>
        <taxon>Ecdysozoa</taxon>
        <taxon>Arthropoda</taxon>
        <taxon>Hexapoda</taxon>
        <taxon>Insecta</taxon>
        <taxon>Pterygota</taxon>
        <taxon>Neoptera</taxon>
        <taxon>Endopterygota</taxon>
        <taxon>Diptera</taxon>
        <taxon>Brachycera</taxon>
        <taxon>Muscomorpha</taxon>
        <taxon>Ephydroidea</taxon>
        <taxon>Drosophilidae</taxon>
        <taxon>Scaptodrosophila</taxon>
    </lineage>
</organism>
<comment type="subcellular location">
    <subcellularLocation>
        <location evidence="1">Nucleus</location>
    </subcellularLocation>
</comment>
<proteinExistence type="predicted"/>
<feature type="domain" description="BTB" evidence="5">
    <location>
        <begin position="31"/>
        <end position="112"/>
    </location>
</feature>
<dbReference type="SMART" id="SM00355">
    <property type="entry name" value="ZnF_C2H2"/>
    <property type="match status" value="2"/>
</dbReference>
<evidence type="ECO:0000256" key="1">
    <source>
        <dbReference type="ARBA" id="ARBA00004123"/>
    </source>
</evidence>
<protein>
    <submittedName>
        <fullName evidence="8">Broad-complex core protein</fullName>
    </submittedName>
</protein>
<feature type="region of interest" description="Disordered" evidence="4">
    <location>
        <begin position="135"/>
        <end position="224"/>
    </location>
</feature>
<dbReference type="InterPro" id="IPR013087">
    <property type="entry name" value="Znf_C2H2_type"/>
</dbReference>
<feature type="compositionally biased region" description="Low complexity" evidence="4">
    <location>
        <begin position="611"/>
        <end position="624"/>
    </location>
</feature>
<dbReference type="InterPro" id="IPR011333">
    <property type="entry name" value="SKP1/BTB/POZ_sf"/>
</dbReference>
<evidence type="ECO:0000256" key="2">
    <source>
        <dbReference type="ARBA" id="ARBA00023242"/>
    </source>
</evidence>
<keyword evidence="7" id="KW-1185">Reference proteome</keyword>
<dbReference type="GO" id="GO:0003006">
    <property type="term" value="P:developmental process involved in reproduction"/>
    <property type="evidence" value="ECO:0007669"/>
    <property type="project" value="UniProtKB-ARBA"/>
</dbReference>
<dbReference type="Pfam" id="PF00096">
    <property type="entry name" value="zf-C2H2"/>
    <property type="match status" value="1"/>
</dbReference>
<dbReference type="PROSITE" id="PS00028">
    <property type="entry name" value="ZINC_FINGER_C2H2_1"/>
    <property type="match status" value="2"/>
</dbReference>
<dbReference type="RefSeq" id="XP_030385287.1">
    <property type="nucleotide sequence ID" value="XM_030529427.1"/>
</dbReference>
<dbReference type="SUPFAM" id="SSF54695">
    <property type="entry name" value="POZ domain"/>
    <property type="match status" value="1"/>
</dbReference>
<dbReference type="SUPFAM" id="SSF57667">
    <property type="entry name" value="beta-beta-alpha zinc fingers"/>
    <property type="match status" value="1"/>
</dbReference>
<evidence type="ECO:0000256" key="3">
    <source>
        <dbReference type="PROSITE-ProRule" id="PRU00042"/>
    </source>
</evidence>
<dbReference type="Proteomes" id="UP000504634">
    <property type="component" value="Unplaced"/>
</dbReference>
<dbReference type="InterPro" id="IPR051095">
    <property type="entry name" value="Dros_DevTransReg"/>
</dbReference>
<feature type="compositionally biased region" description="Low complexity" evidence="4">
    <location>
        <begin position="424"/>
        <end position="436"/>
    </location>
</feature>
<accession>A0A6J2UDU2</accession>
<evidence type="ECO:0000313" key="8">
    <source>
        <dbReference type="RefSeq" id="XP_030385287.1"/>
    </source>
</evidence>
<keyword evidence="2" id="KW-0539">Nucleus</keyword>
<feature type="compositionally biased region" description="Basic residues" evidence="4">
    <location>
        <begin position="151"/>
        <end position="161"/>
    </location>
</feature>
<dbReference type="GO" id="GO:0008270">
    <property type="term" value="F:zinc ion binding"/>
    <property type="evidence" value="ECO:0007669"/>
    <property type="project" value="UniProtKB-KW"/>
</dbReference>
<keyword evidence="3" id="KW-0862">Zinc</keyword>
<dbReference type="PANTHER" id="PTHR23110:SF93">
    <property type="entry name" value="ZINC FINGER AND BTB DOMAIN-CONTAINING PROTEIN 14-LIKE PROTEIN"/>
    <property type="match status" value="1"/>
</dbReference>
<evidence type="ECO:0000256" key="4">
    <source>
        <dbReference type="SAM" id="MobiDB-lite"/>
    </source>
</evidence>
<feature type="region of interest" description="Disordered" evidence="4">
    <location>
        <begin position="652"/>
        <end position="691"/>
    </location>
</feature>
<dbReference type="GO" id="GO:0005634">
    <property type="term" value="C:nucleus"/>
    <property type="evidence" value="ECO:0007669"/>
    <property type="project" value="UniProtKB-SubCell"/>
</dbReference>
<dbReference type="PROSITE" id="PS50097">
    <property type="entry name" value="BTB"/>
    <property type="match status" value="1"/>
</dbReference>
<dbReference type="Gene3D" id="3.30.160.60">
    <property type="entry name" value="Classic Zinc Finger"/>
    <property type="match status" value="1"/>
</dbReference>